<feature type="domain" description="Ribosomal RNA small subunit methyltransferase B-like ferredoxin-like" evidence="6">
    <location>
        <begin position="232"/>
        <end position="305"/>
    </location>
</feature>
<dbReference type="EMBL" id="PKMF04000223">
    <property type="protein sequence ID" value="KAK7842280.1"/>
    <property type="molecule type" value="Genomic_DNA"/>
</dbReference>
<dbReference type="GO" id="GO:0003723">
    <property type="term" value="F:RNA binding"/>
    <property type="evidence" value="ECO:0007669"/>
    <property type="project" value="UniProtKB-KW"/>
</dbReference>
<name>A0AAW0KTV5_QUESU</name>
<evidence type="ECO:0000256" key="1">
    <source>
        <dbReference type="ARBA" id="ARBA00001968"/>
    </source>
</evidence>
<evidence type="ECO:0000256" key="3">
    <source>
        <dbReference type="ARBA" id="ARBA00022884"/>
    </source>
</evidence>
<evidence type="ECO:0000313" key="7">
    <source>
        <dbReference type="EMBL" id="KAK7842280.1"/>
    </source>
</evidence>
<dbReference type="FunFam" id="1.10.940.10:FF:000005">
    <property type="entry name" value="Ribosomal RNA small subunit methyltransferase B"/>
    <property type="match status" value="1"/>
</dbReference>
<sequence length="1667" mass="187833">MAQVLSLTATLCATETHKASSKPLKLAKTSRETKTKTPIYNPRKGSDSSFNKIRKQNLEVSPHRAVSAVRLMRIELGGAFADLLNEKGKGSGDNEMGYVERTLGFRTRELEDRDLRLVTDIVGGTIRWRRYLDYLICSICNDDRTFRHMEPLLLQILRIGFYEIIKLDMPYYAVVDENVRLAKVALRPGAGNMVNGILRKLALLKESNTLPLPKVEGDGRAQARALAILHSHPVWMVRRWTKYIGQEEAIKLMIWNNSDPSFSLRANSGKGVSRADLVMQLNSLKVPHELSLHLDDFVRIQTGMQIVIQAGLLKEGLCSVQDESAGISYLSRGQEEEALRRLSMAYEDELSDTWCNLKEVRDIPINRMADVLFSERIKNTFSEWHDGLLRDGGSQLQLNSNDSKQQFQTVFFKMRPALSLAGFTSHQFRLIQMVINKHFKDLSYVRVNGDDLCSQQLVVYTESKDDRDLLMKEVKDENRRVAEMKIQAAIGFRHVIDLLSSEQKLIVGHNCFLDIAQVYSKFVGPLPSAAEEFVSSVNKYFPHIIDTKILLNANHVLQQLMKKSSTSLSSAFALLCPQIAVSSKSMGLTFQQCVQVEVQMDDMRSSNWNSGAKHEAGYDAFMTGCIFVQACSYLGIDFKLHSPSENLAHNEKLCKHVNHLYLSWINGDIIDLSTGNKVAELFGTDSFKNKYPNILFEDIVLIWGFPSKLKAREIAESVCKVFGLTSVTSVYHLDETAVFVQFSKPEFVSYFLLLKENLEKSDGPISVLHPLAKLLEGGNTRAGNYETYKEICSSPISKVLFANQAEAVGIKWKSEAVEPKIAVESKELTSFWEENAKLYPITLSRALSRALSSSSSSSSSTSSSAQSIAFPLKHVTKGNFESALAELRRHVAAADFVAIDLEMSGVTSAPWRESFEFDRSDVRYLKVKDSAEKFAVVQFGVCPFRWDSSKLSFIAHPYKLYPITLSRALSRALSSSSSTSSSAQSTAFPLKHVTKGNFESALAELRRHVAAADFVAIDLEMSGVTSAPWRESFEFDRSDVRYLKVKDSAEKFAVVQFGVCPFRWDSSKLSFLAHPHNFYVFPRQEVPIDGPSYEFLWQTTSIEFLAKYQFDFNACIREGISYLSRGQEEEALRRLSMAYEDELSDTWCNLKEVRDIPINRMADVLFSERIKNTFSKWRDGLLRDGGSQLQLNSNDSKQQFQTVFFKMRPALSLAGFTSHQFRLIQMVINKHFKDLSYIRVNGDDLCSQHLVVYTESKDDRGMLMKEVKDENRRVAEMKIQAAIGFRHVIDLLSAEKKLIVGHNCFLDIAHVYSKFVGPLPLAAEEFVSSVNKYFPHIVDTKILLNANHVLQQRMKKSSTSLSSAFALLCPQIAVSSKSTGLTFQQCVQVEVQVDDMRSSNWNSGAKHEAGYDAFMTGCIFVQACSYLGIDFKLHSPSENLAHNEKLCKHVNHLYLSWINGDIIDLSTGNKVAELFGTNYFKKKYLNILFENIVLIWGFPSKLKAREIRECVSKVFGPTSVTSVYHLDETAVFVQFSKPEFVSDFLLLKETLEKSDGPISVLHPLAKLLEGGNTHAGNYETYKEICSSPISKVLFANQAEAVGIKWKGEAVEPKIAVESKERSSFWEENAVNNSTRSSEKSKQGKVHNAKKDMLGGNYEIIDSLYAAE</sequence>
<dbReference type="InterPro" id="IPR036397">
    <property type="entry name" value="RNaseH_sf"/>
</dbReference>
<dbReference type="PANTHER" id="PTHR15092">
    <property type="entry name" value="POLY A -SPECIFIC RIBONUCLEASE/TARGET OF EGR1, MEMBER 1"/>
    <property type="match status" value="1"/>
</dbReference>
<comment type="similarity">
    <text evidence="2">Belongs to the CAF1 family.</text>
</comment>
<dbReference type="SUPFAM" id="SSF53098">
    <property type="entry name" value="Ribonuclease H-like"/>
    <property type="match status" value="3"/>
</dbReference>
<keyword evidence="8" id="KW-1185">Reference proteome</keyword>
<dbReference type="InterPro" id="IPR006941">
    <property type="entry name" value="RNase_CAF1"/>
</dbReference>
<dbReference type="Proteomes" id="UP000237347">
    <property type="component" value="Unassembled WGS sequence"/>
</dbReference>
<feature type="non-terminal residue" evidence="7">
    <location>
        <position position="1667"/>
    </location>
</feature>
<evidence type="ECO:0000259" key="5">
    <source>
        <dbReference type="Pfam" id="PF01029"/>
    </source>
</evidence>
<reference evidence="7 8" key="1">
    <citation type="journal article" date="2018" name="Sci. Data">
        <title>The draft genome sequence of cork oak.</title>
        <authorList>
            <person name="Ramos A.M."/>
            <person name="Usie A."/>
            <person name="Barbosa P."/>
            <person name="Barros P.M."/>
            <person name="Capote T."/>
            <person name="Chaves I."/>
            <person name="Simoes F."/>
            <person name="Abreu I."/>
            <person name="Carrasquinho I."/>
            <person name="Faro C."/>
            <person name="Guimaraes J.B."/>
            <person name="Mendonca D."/>
            <person name="Nobrega F."/>
            <person name="Rodrigues L."/>
            <person name="Saibo N.J.M."/>
            <person name="Varela M.C."/>
            <person name="Egas C."/>
            <person name="Matos J."/>
            <person name="Miguel C.M."/>
            <person name="Oliveira M.M."/>
            <person name="Ricardo C.P."/>
            <person name="Goncalves S."/>
        </authorList>
    </citation>
    <scope>NUCLEOTIDE SEQUENCE [LARGE SCALE GENOMIC DNA]</scope>
    <source>
        <strain evidence="8">cv. HL8</strain>
    </source>
</reference>
<dbReference type="InterPro" id="IPR054728">
    <property type="entry name" value="RsmB-like_ferredoxin"/>
</dbReference>
<dbReference type="PANTHER" id="PTHR15092:SF22">
    <property type="entry name" value="POLY(A)-SPECIFIC RIBONUCLEASE PNLDC1"/>
    <property type="match status" value="1"/>
</dbReference>
<accession>A0AAW0KTV5</accession>
<dbReference type="GO" id="GO:0006355">
    <property type="term" value="P:regulation of DNA-templated transcription"/>
    <property type="evidence" value="ECO:0007669"/>
    <property type="project" value="InterPro"/>
</dbReference>
<evidence type="ECO:0000313" key="8">
    <source>
        <dbReference type="Proteomes" id="UP000237347"/>
    </source>
</evidence>
<feature type="region of interest" description="Disordered" evidence="4">
    <location>
        <begin position="23"/>
        <end position="49"/>
    </location>
</feature>
<dbReference type="Pfam" id="PF01029">
    <property type="entry name" value="NusB"/>
    <property type="match status" value="1"/>
</dbReference>
<gene>
    <name evidence="7" type="primary">PARN</name>
    <name evidence="7" type="ORF">CFP56_014141</name>
</gene>
<organism evidence="7 8">
    <name type="scientific">Quercus suber</name>
    <name type="common">Cork oak</name>
    <dbReference type="NCBI Taxonomy" id="58331"/>
    <lineage>
        <taxon>Eukaryota</taxon>
        <taxon>Viridiplantae</taxon>
        <taxon>Streptophyta</taxon>
        <taxon>Embryophyta</taxon>
        <taxon>Tracheophyta</taxon>
        <taxon>Spermatophyta</taxon>
        <taxon>Magnoliopsida</taxon>
        <taxon>eudicotyledons</taxon>
        <taxon>Gunneridae</taxon>
        <taxon>Pentapetalae</taxon>
        <taxon>rosids</taxon>
        <taxon>fabids</taxon>
        <taxon>Fagales</taxon>
        <taxon>Fagaceae</taxon>
        <taxon>Quercus</taxon>
    </lineage>
</organism>
<dbReference type="Gene3D" id="3.30.70.1170">
    <property type="entry name" value="Sun protein, domain 3"/>
    <property type="match status" value="1"/>
</dbReference>
<protein>
    <submittedName>
        <fullName evidence="7">Poly(A)-specific ribonuclease parn</fullName>
    </submittedName>
</protein>
<dbReference type="PRINTS" id="PR02009">
    <property type="entry name" value="RCMTFMUVIRPL"/>
</dbReference>
<feature type="region of interest" description="Disordered" evidence="4">
    <location>
        <begin position="1627"/>
        <end position="1648"/>
    </location>
</feature>
<dbReference type="Pfam" id="PF04857">
    <property type="entry name" value="CAF1"/>
    <property type="match status" value="3"/>
</dbReference>
<dbReference type="Gene3D" id="3.30.420.10">
    <property type="entry name" value="Ribonuclease H-like superfamily/Ribonuclease H"/>
    <property type="match status" value="4"/>
</dbReference>
<evidence type="ECO:0000259" key="6">
    <source>
        <dbReference type="Pfam" id="PF22458"/>
    </source>
</evidence>
<dbReference type="FunFam" id="3.30.70.1170:FF:000003">
    <property type="entry name" value="16S rRNA (Cytosine(967)-C(5))-methyltransferase RsmB"/>
    <property type="match status" value="1"/>
</dbReference>
<dbReference type="Pfam" id="PF22458">
    <property type="entry name" value="RsmF-B_ferredox"/>
    <property type="match status" value="1"/>
</dbReference>
<comment type="caution">
    <text evidence="7">The sequence shown here is derived from an EMBL/GenBank/DDBJ whole genome shotgun (WGS) entry which is preliminary data.</text>
</comment>
<dbReference type="SUPFAM" id="SSF48013">
    <property type="entry name" value="NusB-like"/>
    <property type="match status" value="1"/>
</dbReference>
<proteinExistence type="inferred from homology"/>
<dbReference type="InterPro" id="IPR023268">
    <property type="entry name" value="RCMT_RsmB-rel_pln"/>
</dbReference>
<dbReference type="InterPro" id="IPR035926">
    <property type="entry name" value="NusB-like_sf"/>
</dbReference>
<dbReference type="Gene3D" id="1.10.940.10">
    <property type="entry name" value="NusB-like"/>
    <property type="match status" value="1"/>
</dbReference>
<feature type="domain" description="NusB/RsmB/TIM44" evidence="5">
    <location>
        <begin position="97"/>
        <end position="202"/>
    </location>
</feature>
<dbReference type="InterPro" id="IPR051181">
    <property type="entry name" value="CAF1_poly(A)_ribonucleases"/>
</dbReference>
<evidence type="ECO:0000256" key="4">
    <source>
        <dbReference type="SAM" id="MobiDB-lite"/>
    </source>
</evidence>
<dbReference type="GO" id="GO:0000175">
    <property type="term" value="F:3'-5'-RNA exonuclease activity"/>
    <property type="evidence" value="ECO:0007669"/>
    <property type="project" value="TreeGrafter"/>
</dbReference>
<comment type="cofactor">
    <cofactor evidence="1">
        <name>a divalent metal cation</name>
        <dbReference type="ChEBI" id="CHEBI:60240"/>
    </cofactor>
</comment>
<evidence type="ECO:0000256" key="2">
    <source>
        <dbReference type="ARBA" id="ARBA00008372"/>
    </source>
</evidence>
<keyword evidence="3" id="KW-0694">RNA-binding</keyword>
<dbReference type="InterPro" id="IPR012337">
    <property type="entry name" value="RNaseH-like_sf"/>
</dbReference>
<dbReference type="InterPro" id="IPR006027">
    <property type="entry name" value="NusB_RsmB_TIM44"/>
</dbReference>